<dbReference type="SUPFAM" id="SSF53738">
    <property type="entry name" value="Phosphoglucomutase, first 3 domains"/>
    <property type="match status" value="2"/>
</dbReference>
<feature type="domain" description="Alpha-D-phosphohexomutase alpha/beta/alpha" evidence="7">
    <location>
        <begin position="128"/>
        <end position="237"/>
    </location>
</feature>
<dbReference type="Pfam" id="PF02880">
    <property type="entry name" value="PGM_PMM_III"/>
    <property type="match status" value="1"/>
</dbReference>
<dbReference type="AlphaFoldDB" id="X1TRK9"/>
<dbReference type="Pfam" id="PF02879">
    <property type="entry name" value="PGM_PMM_II"/>
    <property type="match status" value="1"/>
</dbReference>
<evidence type="ECO:0000256" key="1">
    <source>
        <dbReference type="ARBA" id="ARBA00001946"/>
    </source>
</evidence>
<evidence type="ECO:0000256" key="5">
    <source>
        <dbReference type="ARBA" id="ARBA00023235"/>
    </source>
</evidence>
<dbReference type="GO" id="GO:0005975">
    <property type="term" value="P:carbohydrate metabolic process"/>
    <property type="evidence" value="ECO:0007669"/>
    <property type="project" value="InterPro"/>
</dbReference>
<name>X1TRK9_9ZZZZ</name>
<evidence type="ECO:0000259" key="7">
    <source>
        <dbReference type="Pfam" id="PF02880"/>
    </source>
</evidence>
<keyword evidence="2" id="KW-0597">Phosphoprotein</keyword>
<dbReference type="InterPro" id="IPR016055">
    <property type="entry name" value="A-D-PHexomutase_a/b/a-I/II/III"/>
</dbReference>
<dbReference type="GO" id="GO:0016868">
    <property type="term" value="F:intramolecular phosphotransferase activity"/>
    <property type="evidence" value="ECO:0007669"/>
    <property type="project" value="InterPro"/>
</dbReference>
<dbReference type="EMBL" id="BARW01021630">
    <property type="protein sequence ID" value="GAI90210.1"/>
    <property type="molecule type" value="Genomic_DNA"/>
</dbReference>
<evidence type="ECO:0000256" key="2">
    <source>
        <dbReference type="ARBA" id="ARBA00022553"/>
    </source>
</evidence>
<feature type="non-terminal residue" evidence="8">
    <location>
        <position position="1"/>
    </location>
</feature>
<sequence length="269" mass="30030">VKQLTLSEEFIEGKGDLIVDDDFIRIYTEDVLDRVHLSRPVKVVVNAGNGTAGPIVPDILRKANCEVFEFLTEPDLDFKRYFPNPSKVEMMEDTGRETVDNQAEIGLAFDGDGDRLGITDEYGNVIWPDRYMAILSRKVLAEYPGAPIVYDVKSSRALGEDIEAHGGKPVLWKTGHSYIKKQLHALKSPFAGEMSGHIFFGPPIYYGFDDAVFTALKMLETLSQSEKSFSELIAEIPTYISTPTLQVKCPTNLGEEGVDEKVKYDRVAE</sequence>
<evidence type="ECO:0008006" key="9">
    <source>
        <dbReference type="Google" id="ProtNLM"/>
    </source>
</evidence>
<dbReference type="PRINTS" id="PR00509">
    <property type="entry name" value="PGMPMM"/>
</dbReference>
<feature type="non-terminal residue" evidence="8">
    <location>
        <position position="269"/>
    </location>
</feature>
<keyword evidence="4" id="KW-0460">Magnesium</keyword>
<dbReference type="Gene3D" id="3.40.120.10">
    <property type="entry name" value="Alpha-D-Glucose-1,6-Bisphosphate, subunit A, domain 3"/>
    <property type="match status" value="2"/>
</dbReference>
<proteinExistence type="predicted"/>
<evidence type="ECO:0000313" key="8">
    <source>
        <dbReference type="EMBL" id="GAI90210.1"/>
    </source>
</evidence>
<organism evidence="8">
    <name type="scientific">marine sediment metagenome</name>
    <dbReference type="NCBI Taxonomy" id="412755"/>
    <lineage>
        <taxon>unclassified sequences</taxon>
        <taxon>metagenomes</taxon>
        <taxon>ecological metagenomes</taxon>
    </lineage>
</organism>
<evidence type="ECO:0000259" key="6">
    <source>
        <dbReference type="Pfam" id="PF02879"/>
    </source>
</evidence>
<keyword evidence="3" id="KW-0479">Metal-binding</keyword>
<dbReference type="InterPro" id="IPR005841">
    <property type="entry name" value="Alpha-D-phosphohexomutase_SF"/>
</dbReference>
<reference evidence="8" key="1">
    <citation type="journal article" date="2014" name="Front. Microbiol.">
        <title>High frequency of phylogenetically diverse reductive dehalogenase-homologous genes in deep subseafloor sedimentary metagenomes.</title>
        <authorList>
            <person name="Kawai M."/>
            <person name="Futagami T."/>
            <person name="Toyoda A."/>
            <person name="Takaki Y."/>
            <person name="Nishi S."/>
            <person name="Hori S."/>
            <person name="Arai W."/>
            <person name="Tsubouchi T."/>
            <person name="Morono Y."/>
            <person name="Uchiyama I."/>
            <person name="Ito T."/>
            <person name="Fujiyama A."/>
            <person name="Inagaki F."/>
            <person name="Takami H."/>
        </authorList>
    </citation>
    <scope>NUCLEOTIDE SEQUENCE</scope>
    <source>
        <strain evidence="8">Expedition CK06-06</strain>
    </source>
</reference>
<evidence type="ECO:0000256" key="3">
    <source>
        <dbReference type="ARBA" id="ARBA00022723"/>
    </source>
</evidence>
<keyword evidence="5" id="KW-0413">Isomerase</keyword>
<dbReference type="GO" id="GO:0046872">
    <property type="term" value="F:metal ion binding"/>
    <property type="evidence" value="ECO:0007669"/>
    <property type="project" value="UniProtKB-KW"/>
</dbReference>
<protein>
    <recommendedName>
        <fullName evidence="9">Alpha-D-phosphohexomutase alpha/beta/alpha domain-containing protein</fullName>
    </recommendedName>
</protein>
<evidence type="ECO:0000256" key="4">
    <source>
        <dbReference type="ARBA" id="ARBA00022842"/>
    </source>
</evidence>
<feature type="domain" description="Alpha-D-phosphohexomutase alpha/beta/alpha" evidence="6">
    <location>
        <begin position="27"/>
        <end position="123"/>
    </location>
</feature>
<dbReference type="PANTHER" id="PTHR43771">
    <property type="entry name" value="PHOSPHOMANNOMUTASE"/>
    <property type="match status" value="1"/>
</dbReference>
<dbReference type="InterPro" id="IPR005845">
    <property type="entry name" value="A-D-PHexomutase_a/b/a-II"/>
</dbReference>
<comment type="cofactor">
    <cofactor evidence="1">
        <name>Mg(2+)</name>
        <dbReference type="ChEBI" id="CHEBI:18420"/>
    </cofactor>
</comment>
<dbReference type="InterPro" id="IPR005846">
    <property type="entry name" value="A-D-PHexomutase_a/b/a-III"/>
</dbReference>
<comment type="caution">
    <text evidence="8">The sequence shown here is derived from an EMBL/GenBank/DDBJ whole genome shotgun (WGS) entry which is preliminary data.</text>
</comment>
<dbReference type="PANTHER" id="PTHR43771:SF2">
    <property type="entry name" value="PHOSPHOMANNOMUTASE_PHOSPHOGLUCOMUTASE"/>
    <property type="match status" value="1"/>
</dbReference>
<gene>
    <name evidence="8" type="ORF">S12H4_36301</name>
</gene>
<accession>X1TRK9</accession>